<keyword evidence="3" id="KW-1185">Reference proteome</keyword>
<dbReference type="EMBL" id="PEJP01000005">
    <property type="protein sequence ID" value="RYO71888.1"/>
    <property type="molecule type" value="Genomic_DNA"/>
</dbReference>
<sequence length="798" mass="88777">MITTTTAGGIFSDRAPLCPPPLTIQKKSRKATFRRRIFRKSTPTSSDDQYVFGPLDDIIDEIKSDIWELPLDYSFESSVFGWARPLKAPWSWSVTPLPVSRTPSDHPLTIRKNRNSRSSASGSSLGYSMTSPRNNSYDEPESGGPVRSVHTTEFPPWPSIDMLSSKAMHASKPPGFAAGAEHMSAQQALEKVNSKPENRAEPPKRRMSKLRLFTSGLPLLRRQNTGDTSAGVDDTPDSSSPTGTTSLGFHVGIEEGSSVEYPGDEAVEAYLLRNARKCVDPNGFVHQLPNSSSGEKFSSIMGRIAKRLPSPTDFDHETYDAQVSNSSSLLPTTLRAAIRLFPEEKLVTEEYQELGVAIDIEGVLYNRTPLPDTGIDVIFVVDNGYYVTTACLERSLDAVNGALHHLGHGDRLALYTTHCTHRDVTGNRPEVLYPLQSVCTDVEEISQELTSGIAQWGSQLGAPPRPNPSMTDVILGIARSMQGKHLKAGLTHIIVLSPVAHVLHDVSKTFPGLYIHRINPALLPYRREPEFQDTVCLEDCCKNVFASNWCKYQSTSGRIKRILKNARSEKPVGELTDLSVEIRPKLGCEVLDVYGHKAIPHLFPGQVHTLFTRLRINKTETQSVKLDSDDPILKSSLDANGLRQELLNAVRVGATKVHILDVQVLHHTSLHGARSWIYTESPLILTRELGGLTPPQDTSMEFYRRQIFFSLVQGSANEAKIMAEKTLSTLPEYHEQAKKLLKRMAQEIECHIAIREYEKKHRQRLPLCPGPIEIEGPHEWLDDVWARKKNKRSGVGMT</sequence>
<dbReference type="Proteomes" id="UP000293823">
    <property type="component" value="Unassembled WGS sequence"/>
</dbReference>
<gene>
    <name evidence="2" type="ORF">AA0113_g1553</name>
</gene>
<comment type="caution">
    <text evidence="2">The sequence shown here is derived from an EMBL/GenBank/DDBJ whole genome shotgun (WGS) entry which is preliminary data.</text>
</comment>
<feature type="region of interest" description="Disordered" evidence="1">
    <location>
        <begin position="169"/>
        <end position="205"/>
    </location>
</feature>
<accession>A0A4V1X813</accession>
<feature type="compositionally biased region" description="Basic and acidic residues" evidence="1">
    <location>
        <begin position="192"/>
        <end position="204"/>
    </location>
</feature>
<evidence type="ECO:0000256" key="1">
    <source>
        <dbReference type="SAM" id="MobiDB-lite"/>
    </source>
</evidence>
<name>A0A4V1X813_9PLEO</name>
<evidence type="ECO:0000313" key="3">
    <source>
        <dbReference type="Proteomes" id="UP000293823"/>
    </source>
</evidence>
<dbReference type="OrthoDB" id="3760848at2759"/>
<feature type="compositionally biased region" description="Low complexity" evidence="1">
    <location>
        <begin position="116"/>
        <end position="131"/>
    </location>
</feature>
<dbReference type="AlphaFoldDB" id="A0A4V1X813"/>
<reference evidence="3" key="1">
    <citation type="journal article" date="2019" name="bioRxiv">
        <title>Genomics, evolutionary history and diagnostics of the Alternaria alternata species group including apple and Asian pear pathotypes.</title>
        <authorList>
            <person name="Armitage A.D."/>
            <person name="Cockerton H.M."/>
            <person name="Sreenivasaprasad S."/>
            <person name="Woodhall J.W."/>
            <person name="Lane C.R."/>
            <person name="Harrison R.J."/>
            <person name="Clarkson J.P."/>
        </authorList>
    </citation>
    <scope>NUCLEOTIDE SEQUENCE [LARGE SCALE GENOMIC DNA]</scope>
    <source>
        <strain evidence="3">RGR 97.0016</strain>
    </source>
</reference>
<proteinExistence type="predicted"/>
<feature type="region of interest" description="Disordered" evidence="1">
    <location>
        <begin position="100"/>
        <end position="153"/>
    </location>
</feature>
<protein>
    <submittedName>
        <fullName evidence="2">Uncharacterized protein</fullName>
    </submittedName>
</protein>
<evidence type="ECO:0000313" key="2">
    <source>
        <dbReference type="EMBL" id="RYO71888.1"/>
    </source>
</evidence>
<organism evidence="2 3">
    <name type="scientific">Alternaria arborescens</name>
    <dbReference type="NCBI Taxonomy" id="156630"/>
    <lineage>
        <taxon>Eukaryota</taxon>
        <taxon>Fungi</taxon>
        <taxon>Dikarya</taxon>
        <taxon>Ascomycota</taxon>
        <taxon>Pezizomycotina</taxon>
        <taxon>Dothideomycetes</taxon>
        <taxon>Pleosporomycetidae</taxon>
        <taxon>Pleosporales</taxon>
        <taxon>Pleosporineae</taxon>
        <taxon>Pleosporaceae</taxon>
        <taxon>Alternaria</taxon>
        <taxon>Alternaria sect. Alternaria</taxon>
    </lineage>
</organism>
<feature type="region of interest" description="Disordered" evidence="1">
    <location>
        <begin position="221"/>
        <end position="245"/>
    </location>
</feature>